<dbReference type="InterPro" id="IPR007530">
    <property type="entry name" value="Aminoglycoside_adenylylTfrase"/>
</dbReference>
<reference evidence="1 2" key="1">
    <citation type="submission" date="2017-07" db="EMBL/GenBank/DDBJ databases">
        <title>Paenibacillus herberti R33 genome sequencing and assembly.</title>
        <authorList>
            <person name="Su W."/>
        </authorList>
    </citation>
    <scope>NUCLEOTIDE SEQUENCE [LARGE SCALE GENOMIC DNA]</scope>
    <source>
        <strain evidence="1 2">R33</strain>
    </source>
</reference>
<keyword evidence="1" id="KW-0548">Nucleotidyltransferase</keyword>
<accession>A0A229NVP8</accession>
<dbReference type="RefSeq" id="WP_089524701.1">
    <property type="nucleotide sequence ID" value="NZ_NMUQ01000002.1"/>
</dbReference>
<dbReference type="OrthoDB" id="9776406at2"/>
<sequence length="291" mass="33850">MRSEKEMMELFLETARTDDRIRAATLEGSRTNPNVPRDLFQDYDISYLVSELESFKADSSWIDRFGARLLLQTPEAMELFPAELGRRFSYLILFEDGNKLDLTLIPADEAEVYVTEDKLMQVLLDKDGLFPSVSPSTDEDYHVQRPSEAFFSDCRNEFWMTSTYVAKGLWRREILFALDHLNEIMRPMLLQMLEWKVGFETGFSLSVGKNRKYLESCVSADIWDGLMQTYPGSSYVEIWEALFAAAKLFRETGEEVARHLGCLYPTSEDERMTEYLHQVMELPREAQTFPR</sequence>
<keyword evidence="1" id="KW-0808">Transferase</keyword>
<dbReference type="Pfam" id="PF04439">
    <property type="entry name" value="Adenyl_transf"/>
    <property type="match status" value="1"/>
</dbReference>
<dbReference type="SUPFAM" id="SSF81301">
    <property type="entry name" value="Nucleotidyltransferase"/>
    <property type="match status" value="1"/>
</dbReference>
<keyword evidence="2" id="KW-1185">Reference proteome</keyword>
<dbReference type="AlphaFoldDB" id="A0A229NVP8"/>
<dbReference type="InterPro" id="IPR043519">
    <property type="entry name" value="NT_sf"/>
</dbReference>
<gene>
    <name evidence="1" type="ORF">CGZ75_12720</name>
</gene>
<dbReference type="Proteomes" id="UP000215145">
    <property type="component" value="Unassembled WGS sequence"/>
</dbReference>
<name>A0A229NVP8_9BACL</name>
<protein>
    <submittedName>
        <fullName evidence="1">Aminoglycoside adenylyltransferase</fullName>
    </submittedName>
</protein>
<comment type="caution">
    <text evidence="1">The sequence shown here is derived from an EMBL/GenBank/DDBJ whole genome shotgun (WGS) entry which is preliminary data.</text>
</comment>
<dbReference type="EMBL" id="NMUQ01000002">
    <property type="protein sequence ID" value="OXM13874.1"/>
    <property type="molecule type" value="Genomic_DNA"/>
</dbReference>
<dbReference type="GO" id="GO:0016779">
    <property type="term" value="F:nucleotidyltransferase activity"/>
    <property type="evidence" value="ECO:0007669"/>
    <property type="project" value="UniProtKB-KW"/>
</dbReference>
<dbReference type="Gene3D" id="3.30.460.10">
    <property type="entry name" value="Beta Polymerase, domain 2"/>
    <property type="match status" value="1"/>
</dbReference>
<organism evidence="1 2">
    <name type="scientific">Paenibacillus herberti</name>
    <dbReference type="NCBI Taxonomy" id="1619309"/>
    <lineage>
        <taxon>Bacteria</taxon>
        <taxon>Bacillati</taxon>
        <taxon>Bacillota</taxon>
        <taxon>Bacilli</taxon>
        <taxon>Bacillales</taxon>
        <taxon>Paenibacillaceae</taxon>
        <taxon>Paenibacillus</taxon>
    </lineage>
</organism>
<proteinExistence type="predicted"/>
<dbReference type="PIRSF" id="PIRSF000812">
    <property type="entry name" value="AAD"/>
    <property type="match status" value="1"/>
</dbReference>
<evidence type="ECO:0000313" key="2">
    <source>
        <dbReference type="Proteomes" id="UP000215145"/>
    </source>
</evidence>
<evidence type="ECO:0000313" key="1">
    <source>
        <dbReference type="EMBL" id="OXM13874.1"/>
    </source>
</evidence>
<dbReference type="SUPFAM" id="SSF81631">
    <property type="entry name" value="PAP/OAS1 substrate-binding domain"/>
    <property type="match status" value="1"/>
</dbReference>
<dbReference type="Gene3D" id="1.20.120.330">
    <property type="entry name" value="Nucleotidyltransferases domain 2"/>
    <property type="match status" value="1"/>
</dbReference>